<accession>A0A0R2D362</accession>
<name>A0A0R2D362_9LACO</name>
<proteinExistence type="predicted"/>
<organism evidence="2 3">
    <name type="scientific">Loigolactobacillus rennini DSM 20253</name>
    <dbReference type="NCBI Taxonomy" id="1423796"/>
    <lineage>
        <taxon>Bacteria</taxon>
        <taxon>Bacillati</taxon>
        <taxon>Bacillota</taxon>
        <taxon>Bacilli</taxon>
        <taxon>Lactobacillales</taxon>
        <taxon>Lactobacillaceae</taxon>
        <taxon>Loigolactobacillus</taxon>
    </lineage>
</organism>
<dbReference type="RefSeq" id="WP_057874634.1">
    <property type="nucleotide sequence ID" value="NZ_AYYI01000087.1"/>
</dbReference>
<dbReference type="InterPro" id="IPR007074">
    <property type="entry name" value="LicD/FKTN/FKRP_NTP_transf"/>
</dbReference>
<dbReference type="EMBL" id="AYYI01000087">
    <property type="protein sequence ID" value="KRM94620.1"/>
    <property type="molecule type" value="Genomic_DNA"/>
</dbReference>
<sequence length="272" mass="32743">MTSNIRRLQLIDTDILKKVVAVLEQHQLNYYMIGGTLLGAIRHKGFIPWDDDMDIAMPRKDYELFLNQFAQELPDNFKVVNFKTDKNYKYYITRIENMDYKVREIRNQNFYESFAHVSIDIFPIDGTPDNKFLRKMYYFRVLFYRALVSLVQKNNIDRARKRGLLEKLIIFIGTHLPLQKFFNANKLQYKIDKLLRQQRPGSQFAGTIMGAYRVKEIVPRYYFGQGKYYEFEGYRFKGPSEYDAYLKHMYGDYMKLPSKEQRERKRHFEIIS</sequence>
<dbReference type="Proteomes" id="UP000051638">
    <property type="component" value="Unassembled WGS sequence"/>
</dbReference>
<dbReference type="Pfam" id="PF04991">
    <property type="entry name" value="LicD"/>
    <property type="match status" value="1"/>
</dbReference>
<protein>
    <submittedName>
        <fullName evidence="2">LICD family protein</fullName>
    </submittedName>
</protein>
<dbReference type="STRING" id="1423796.FC24_GL000183"/>
<keyword evidence="3" id="KW-1185">Reference proteome</keyword>
<dbReference type="PANTHER" id="PTHR43404">
    <property type="entry name" value="LIPOPOLYSACCHARIDE CHOLINEPHOSPHOTRANSFERASE LICD"/>
    <property type="match status" value="1"/>
</dbReference>
<evidence type="ECO:0000259" key="1">
    <source>
        <dbReference type="Pfam" id="PF04991"/>
    </source>
</evidence>
<reference evidence="2 3" key="1">
    <citation type="journal article" date="2015" name="Genome Announc.">
        <title>Expanding the biotechnology potential of lactobacilli through comparative genomics of 213 strains and associated genera.</title>
        <authorList>
            <person name="Sun Z."/>
            <person name="Harris H.M."/>
            <person name="McCann A."/>
            <person name="Guo C."/>
            <person name="Argimon S."/>
            <person name="Zhang W."/>
            <person name="Yang X."/>
            <person name="Jeffery I.B."/>
            <person name="Cooney J.C."/>
            <person name="Kagawa T.F."/>
            <person name="Liu W."/>
            <person name="Song Y."/>
            <person name="Salvetti E."/>
            <person name="Wrobel A."/>
            <person name="Rasinkangas P."/>
            <person name="Parkhill J."/>
            <person name="Rea M.C."/>
            <person name="O'Sullivan O."/>
            <person name="Ritari J."/>
            <person name="Douillard F.P."/>
            <person name="Paul Ross R."/>
            <person name="Yang R."/>
            <person name="Briner A.E."/>
            <person name="Felis G.E."/>
            <person name="de Vos W.M."/>
            <person name="Barrangou R."/>
            <person name="Klaenhammer T.R."/>
            <person name="Caufield P.W."/>
            <person name="Cui Y."/>
            <person name="Zhang H."/>
            <person name="O'Toole P.W."/>
        </authorList>
    </citation>
    <scope>NUCLEOTIDE SEQUENCE [LARGE SCALE GENOMIC DNA]</scope>
    <source>
        <strain evidence="2 3">DSM 20253</strain>
    </source>
</reference>
<dbReference type="PANTHER" id="PTHR43404:SF2">
    <property type="entry name" value="LIPOPOLYSACCHARIDE CHOLINEPHOSPHOTRANSFERASE LICD"/>
    <property type="match status" value="1"/>
</dbReference>
<evidence type="ECO:0000313" key="3">
    <source>
        <dbReference type="Proteomes" id="UP000051638"/>
    </source>
</evidence>
<dbReference type="InterPro" id="IPR052942">
    <property type="entry name" value="LPS_cholinephosphotransferase"/>
</dbReference>
<dbReference type="GO" id="GO:0009100">
    <property type="term" value="P:glycoprotein metabolic process"/>
    <property type="evidence" value="ECO:0007669"/>
    <property type="project" value="UniProtKB-ARBA"/>
</dbReference>
<comment type="caution">
    <text evidence="2">The sequence shown here is derived from an EMBL/GenBank/DDBJ whole genome shotgun (WGS) entry which is preliminary data.</text>
</comment>
<dbReference type="AlphaFoldDB" id="A0A0R2D362"/>
<feature type="domain" description="LicD/FKTN/FKRP nucleotidyltransferase" evidence="1">
    <location>
        <begin position="24"/>
        <end position="251"/>
    </location>
</feature>
<dbReference type="OrthoDB" id="9786100at2"/>
<gene>
    <name evidence="2" type="ORF">FC24_GL000183</name>
</gene>
<evidence type="ECO:0000313" key="2">
    <source>
        <dbReference type="EMBL" id="KRM94620.1"/>
    </source>
</evidence>
<dbReference type="PATRIC" id="fig|1423796.3.peg.192"/>